<organism evidence="20">
    <name type="scientific">Caldilinea aerophila</name>
    <dbReference type="NCBI Taxonomy" id="133453"/>
    <lineage>
        <taxon>Bacteria</taxon>
        <taxon>Bacillati</taxon>
        <taxon>Chloroflexota</taxon>
        <taxon>Caldilineae</taxon>
        <taxon>Caldilineales</taxon>
        <taxon>Caldilineaceae</taxon>
        <taxon>Caldilinea</taxon>
    </lineage>
</organism>
<gene>
    <name evidence="20" type="primary">cobU</name>
    <name evidence="20" type="ORF">ENQ20_11990</name>
</gene>
<feature type="binding site" evidence="19">
    <location>
        <begin position="35"/>
        <end position="37"/>
    </location>
    <ligand>
        <name>GTP</name>
        <dbReference type="ChEBI" id="CHEBI:37565"/>
    </ligand>
</feature>
<dbReference type="GO" id="GO:0005524">
    <property type="term" value="F:ATP binding"/>
    <property type="evidence" value="ECO:0007669"/>
    <property type="project" value="UniProtKB-KW"/>
</dbReference>
<evidence type="ECO:0000256" key="15">
    <source>
        <dbReference type="ARBA" id="ARBA00023134"/>
    </source>
</evidence>
<evidence type="ECO:0000256" key="12">
    <source>
        <dbReference type="ARBA" id="ARBA00022741"/>
    </source>
</evidence>
<dbReference type="SUPFAM" id="SSF52540">
    <property type="entry name" value="P-loop containing nucleoside triphosphate hydrolases"/>
    <property type="match status" value="1"/>
</dbReference>
<dbReference type="GO" id="GO:0008820">
    <property type="term" value="F:cobinamide phosphate guanylyltransferase activity"/>
    <property type="evidence" value="ECO:0007669"/>
    <property type="project" value="UniProtKB-EC"/>
</dbReference>
<dbReference type="AlphaFoldDB" id="A0A7C1JKZ2"/>
<comment type="catalytic activity">
    <reaction evidence="2">
        <text>adenosylcob(III)inamide phosphate + GTP + H(+) = adenosylcob(III)inamide-GDP + diphosphate</text>
        <dbReference type="Rhea" id="RHEA:22712"/>
        <dbReference type="ChEBI" id="CHEBI:15378"/>
        <dbReference type="ChEBI" id="CHEBI:33019"/>
        <dbReference type="ChEBI" id="CHEBI:37565"/>
        <dbReference type="ChEBI" id="CHEBI:58502"/>
        <dbReference type="ChEBI" id="CHEBI:60487"/>
        <dbReference type="EC" id="2.7.7.62"/>
    </reaction>
</comment>
<keyword evidence="14" id="KW-0067">ATP-binding</keyword>
<dbReference type="EC" id="2.7.7.62" evidence="9"/>
<feature type="binding site" evidence="19">
    <location>
        <position position="86"/>
    </location>
    <ligand>
        <name>GTP</name>
        <dbReference type="ChEBI" id="CHEBI:37565"/>
    </ligand>
</feature>
<comment type="catalytic activity">
    <reaction evidence="3">
        <text>adenosylcob(III)inamide + GTP = adenosylcob(III)inamide phosphate + GDP + H(+)</text>
        <dbReference type="Rhea" id="RHEA:15765"/>
        <dbReference type="ChEBI" id="CHEBI:2480"/>
        <dbReference type="ChEBI" id="CHEBI:15378"/>
        <dbReference type="ChEBI" id="CHEBI:37565"/>
        <dbReference type="ChEBI" id="CHEBI:58189"/>
        <dbReference type="ChEBI" id="CHEBI:58502"/>
        <dbReference type="EC" id="2.7.1.156"/>
    </reaction>
</comment>
<accession>A0A7C1JKZ2</accession>
<feature type="active site" description="GMP-histidine intermediate" evidence="18">
    <location>
        <position position="51"/>
    </location>
</feature>
<comment type="catalytic activity">
    <reaction evidence="1">
        <text>adenosylcob(III)inamide + ATP = adenosylcob(III)inamide phosphate + ADP + H(+)</text>
        <dbReference type="Rhea" id="RHEA:15769"/>
        <dbReference type="ChEBI" id="CHEBI:2480"/>
        <dbReference type="ChEBI" id="CHEBI:15378"/>
        <dbReference type="ChEBI" id="CHEBI:30616"/>
        <dbReference type="ChEBI" id="CHEBI:58502"/>
        <dbReference type="ChEBI" id="CHEBI:456216"/>
        <dbReference type="EC" id="2.7.1.156"/>
    </reaction>
</comment>
<evidence type="ECO:0000256" key="3">
    <source>
        <dbReference type="ARBA" id="ARBA00001522"/>
    </source>
</evidence>
<reference evidence="20" key="1">
    <citation type="journal article" date="2020" name="mSystems">
        <title>Genome- and Community-Level Interaction Insights into Carbon Utilization and Element Cycling Functions of Hydrothermarchaeota in Hydrothermal Sediment.</title>
        <authorList>
            <person name="Zhou Z."/>
            <person name="Liu Y."/>
            <person name="Xu W."/>
            <person name="Pan J."/>
            <person name="Luo Z.H."/>
            <person name="Li M."/>
        </authorList>
    </citation>
    <scope>NUCLEOTIDE SEQUENCE [LARGE SCALE GENOMIC DNA]</scope>
    <source>
        <strain evidence="20">SpSt-289</strain>
    </source>
</reference>
<dbReference type="CDD" id="cd00544">
    <property type="entry name" value="CobU"/>
    <property type="match status" value="1"/>
</dbReference>
<evidence type="ECO:0000256" key="1">
    <source>
        <dbReference type="ARBA" id="ARBA00000312"/>
    </source>
</evidence>
<comment type="pathway">
    <text evidence="6">Cofactor biosynthesis; adenosylcobalamin biosynthesis; adenosylcobalamin from cob(II)yrinate a,c-diamide: step 5/7.</text>
</comment>
<dbReference type="EMBL" id="DSMG01000119">
    <property type="protein sequence ID" value="HDX32186.1"/>
    <property type="molecule type" value="Genomic_DNA"/>
</dbReference>
<comment type="pathway">
    <text evidence="5">Cofactor biosynthesis; adenosylcobalamin biosynthesis; adenosylcobalamin from cob(II)yrinate a,c-diamide: step 6/7.</text>
</comment>
<evidence type="ECO:0000256" key="10">
    <source>
        <dbReference type="ARBA" id="ARBA00022573"/>
    </source>
</evidence>
<protein>
    <recommendedName>
        <fullName evidence="16">Adenosylcobinamide kinase</fullName>
        <ecNumber evidence="8">2.7.1.156</ecNumber>
        <ecNumber evidence="9">2.7.7.62</ecNumber>
    </recommendedName>
    <alternativeName>
        <fullName evidence="17">Adenosylcobinamide-phosphate guanylyltransferase</fullName>
    </alternativeName>
</protein>
<sequence length="181" mass="18994">MGKHLTLILGGARSGKSSYAEAQAAALATNVLYVATAEAWDEEMAIRIAAHRSQRPSTWHTLEAPRETGAAIAAALTPAIDCVVVDCITLLASNVLLRLPETSNEAAATAALLAEIEALLAAFAQSNATWFVVSNEVGLGIVPAYPLGRLYRDALGRANQRLAAAADRVVFMVAGLPVMIK</sequence>
<evidence type="ECO:0000256" key="2">
    <source>
        <dbReference type="ARBA" id="ARBA00000711"/>
    </source>
</evidence>
<evidence type="ECO:0000256" key="19">
    <source>
        <dbReference type="PIRSR" id="PIRSR006135-2"/>
    </source>
</evidence>
<keyword evidence="12 19" id="KW-0547">Nucleotide-binding</keyword>
<feature type="binding site" evidence="19">
    <location>
        <begin position="52"/>
        <end position="55"/>
    </location>
    <ligand>
        <name>GTP</name>
        <dbReference type="ChEBI" id="CHEBI:37565"/>
    </ligand>
</feature>
<evidence type="ECO:0000256" key="13">
    <source>
        <dbReference type="ARBA" id="ARBA00022777"/>
    </source>
</evidence>
<dbReference type="InterPro" id="IPR027417">
    <property type="entry name" value="P-loop_NTPase"/>
</dbReference>
<evidence type="ECO:0000256" key="16">
    <source>
        <dbReference type="ARBA" id="ARBA00029570"/>
    </source>
</evidence>
<dbReference type="GO" id="GO:0005525">
    <property type="term" value="F:GTP binding"/>
    <property type="evidence" value="ECO:0007669"/>
    <property type="project" value="UniProtKB-KW"/>
</dbReference>
<comment type="function">
    <text evidence="4">Catalyzes ATP-dependent phosphorylation of adenosylcobinamide and addition of GMP to adenosylcobinamide phosphate.</text>
</comment>
<dbReference type="EC" id="2.7.1.156" evidence="8"/>
<dbReference type="UniPathway" id="UPA00148">
    <property type="reaction ID" value="UER00236"/>
</dbReference>
<keyword evidence="13 20" id="KW-0418">Kinase</keyword>
<dbReference type="InterPro" id="IPR003203">
    <property type="entry name" value="CobU/CobP"/>
</dbReference>
<evidence type="ECO:0000256" key="6">
    <source>
        <dbReference type="ARBA" id="ARBA00005159"/>
    </source>
</evidence>
<dbReference type="Pfam" id="PF02283">
    <property type="entry name" value="CobU"/>
    <property type="match status" value="1"/>
</dbReference>
<evidence type="ECO:0000256" key="4">
    <source>
        <dbReference type="ARBA" id="ARBA00003889"/>
    </source>
</evidence>
<evidence type="ECO:0000256" key="14">
    <source>
        <dbReference type="ARBA" id="ARBA00022840"/>
    </source>
</evidence>
<comment type="caution">
    <text evidence="20">The sequence shown here is derived from an EMBL/GenBank/DDBJ whole genome shotgun (WGS) entry which is preliminary data.</text>
</comment>
<evidence type="ECO:0000256" key="9">
    <source>
        <dbReference type="ARBA" id="ARBA00012523"/>
    </source>
</evidence>
<evidence type="ECO:0000256" key="18">
    <source>
        <dbReference type="PIRSR" id="PIRSR006135-1"/>
    </source>
</evidence>
<evidence type="ECO:0000256" key="8">
    <source>
        <dbReference type="ARBA" id="ARBA00012016"/>
    </source>
</evidence>
<dbReference type="PIRSF" id="PIRSF006135">
    <property type="entry name" value="CobU"/>
    <property type="match status" value="1"/>
</dbReference>
<evidence type="ECO:0000256" key="5">
    <source>
        <dbReference type="ARBA" id="ARBA00004692"/>
    </source>
</evidence>
<evidence type="ECO:0000256" key="11">
    <source>
        <dbReference type="ARBA" id="ARBA00022679"/>
    </source>
</evidence>
<proteinExistence type="inferred from homology"/>
<feature type="binding site" evidence="19">
    <location>
        <begin position="10"/>
        <end position="17"/>
    </location>
    <ligand>
        <name>GTP</name>
        <dbReference type="ChEBI" id="CHEBI:37565"/>
    </ligand>
</feature>
<keyword evidence="11 20" id="KW-0808">Transferase</keyword>
<evidence type="ECO:0000256" key="17">
    <source>
        <dbReference type="ARBA" id="ARBA00030571"/>
    </source>
</evidence>
<keyword evidence="10" id="KW-0169">Cobalamin biosynthesis</keyword>
<name>A0A7C1JKZ2_9CHLR</name>
<dbReference type="PANTHER" id="PTHR34848:SF1">
    <property type="entry name" value="BIFUNCTIONAL ADENOSYLCOBALAMIN BIOSYNTHESIS PROTEIN COBU"/>
    <property type="match status" value="1"/>
</dbReference>
<evidence type="ECO:0000313" key="20">
    <source>
        <dbReference type="EMBL" id="HDX32186.1"/>
    </source>
</evidence>
<dbReference type="PANTHER" id="PTHR34848">
    <property type="match status" value="1"/>
</dbReference>
<keyword evidence="20" id="KW-0548">Nucleotidyltransferase</keyword>
<evidence type="ECO:0000256" key="7">
    <source>
        <dbReference type="ARBA" id="ARBA00007490"/>
    </source>
</evidence>
<dbReference type="Gene3D" id="3.40.50.300">
    <property type="entry name" value="P-loop containing nucleotide triphosphate hydrolases"/>
    <property type="match status" value="1"/>
</dbReference>
<dbReference type="GO" id="GO:0009236">
    <property type="term" value="P:cobalamin biosynthetic process"/>
    <property type="evidence" value="ECO:0007669"/>
    <property type="project" value="UniProtKB-UniPathway"/>
</dbReference>
<dbReference type="NCBIfam" id="NF004469">
    <property type="entry name" value="PRK05800.1"/>
    <property type="match status" value="1"/>
</dbReference>
<feature type="binding site" evidence="19">
    <location>
        <position position="63"/>
    </location>
    <ligand>
        <name>GTP</name>
        <dbReference type="ChEBI" id="CHEBI:37565"/>
    </ligand>
</feature>
<comment type="similarity">
    <text evidence="7">Belongs to the CobU/CobP family.</text>
</comment>
<keyword evidence="15 19" id="KW-0342">GTP-binding</keyword>
<dbReference type="GO" id="GO:0043752">
    <property type="term" value="F:adenosylcobinamide kinase activity"/>
    <property type="evidence" value="ECO:0007669"/>
    <property type="project" value="UniProtKB-EC"/>
</dbReference>